<dbReference type="OrthoDB" id="9765330at2"/>
<accession>A0A5C1Y7H2</accession>
<keyword evidence="1" id="KW-0808">Transferase</keyword>
<keyword evidence="2" id="KW-1185">Reference proteome</keyword>
<name>A0A5C1Y7H2_9MICO</name>
<proteinExistence type="predicted"/>
<dbReference type="RefSeq" id="WP_149325175.1">
    <property type="nucleotide sequence ID" value="NZ_CP043504.1"/>
</dbReference>
<dbReference type="PANTHER" id="PTHR12526">
    <property type="entry name" value="GLYCOSYLTRANSFERASE"/>
    <property type="match status" value="1"/>
</dbReference>
<dbReference type="AlphaFoldDB" id="A0A5C1Y7H2"/>
<dbReference type="Pfam" id="PF13692">
    <property type="entry name" value="Glyco_trans_1_4"/>
    <property type="match status" value="1"/>
</dbReference>
<sequence>MTRYGFVSTYPPTRCGLATFTEALASAIPRPRDPDSRVIRVDDLVPTGPATPGPRTVVVGGLRPGRPDERAAAAEALDACDVVILQHEFGIYGGRDGDEVLDLLARIAVPTIVVLHTVREVPTAHQRWLIERIAAHSSAVVVMTRMAERVLSRSYDVDGAKVHVIPHGVADMVRTSSAAPGARPRILTWGLLGPGKGIEWGIRALAELTEPGIRPVYDVSGQTHPKVLAESGEAYRDSLGALARQLGVEADVVIDGRYRDRDELAELVAGAAIVLLPYTSREQSTSGVLAEAVAAGRPVISTRFPHAVELLSGGAGVLVAHENPQEIAAAVRTILGRRNIAERMTTAALESSQTTGWDAVAEDYQALGTELLRAAAA</sequence>
<organism evidence="1 2">
    <name type="scientific">Protaetiibacter larvae</name>
    <dbReference type="NCBI Taxonomy" id="2592654"/>
    <lineage>
        <taxon>Bacteria</taxon>
        <taxon>Bacillati</taxon>
        <taxon>Actinomycetota</taxon>
        <taxon>Actinomycetes</taxon>
        <taxon>Micrococcales</taxon>
        <taxon>Microbacteriaceae</taxon>
        <taxon>Protaetiibacter</taxon>
    </lineage>
</organism>
<dbReference type="PANTHER" id="PTHR12526:SF572">
    <property type="entry name" value="BLL5144 PROTEIN"/>
    <property type="match status" value="1"/>
</dbReference>
<dbReference type="Gene3D" id="3.40.50.2000">
    <property type="entry name" value="Glycogen Phosphorylase B"/>
    <property type="match status" value="2"/>
</dbReference>
<dbReference type="EMBL" id="CP043504">
    <property type="protein sequence ID" value="QEO09756.1"/>
    <property type="molecule type" value="Genomic_DNA"/>
</dbReference>
<evidence type="ECO:0000313" key="2">
    <source>
        <dbReference type="Proteomes" id="UP000322159"/>
    </source>
</evidence>
<dbReference type="SUPFAM" id="SSF53756">
    <property type="entry name" value="UDP-Glycosyltransferase/glycogen phosphorylase"/>
    <property type="match status" value="1"/>
</dbReference>
<protein>
    <submittedName>
        <fullName evidence="1">Glycosyltransferase</fullName>
    </submittedName>
</protein>
<reference evidence="1 2" key="1">
    <citation type="submission" date="2019-09" db="EMBL/GenBank/DDBJ databases">
        <title>Genome sequencing of strain KACC 19322.</title>
        <authorList>
            <person name="Heo J."/>
            <person name="Kim S.-J."/>
            <person name="Kim J.-S."/>
            <person name="Hong S.-B."/>
            <person name="Kwon S.-W."/>
        </authorList>
    </citation>
    <scope>NUCLEOTIDE SEQUENCE [LARGE SCALE GENOMIC DNA]</scope>
    <source>
        <strain evidence="1 2">KACC 19322</strain>
    </source>
</reference>
<gene>
    <name evidence="1" type="ORF">FLP23_06905</name>
</gene>
<evidence type="ECO:0000313" key="1">
    <source>
        <dbReference type="EMBL" id="QEO09756.1"/>
    </source>
</evidence>
<dbReference type="KEGG" id="lyk:FLP23_06905"/>
<dbReference type="GO" id="GO:0016757">
    <property type="term" value="F:glycosyltransferase activity"/>
    <property type="evidence" value="ECO:0007669"/>
    <property type="project" value="UniProtKB-KW"/>
</dbReference>
<dbReference type="Proteomes" id="UP000322159">
    <property type="component" value="Chromosome"/>
</dbReference>